<organism evidence="6 7">
    <name type="scientific">Seinonella peptonophila</name>
    <dbReference type="NCBI Taxonomy" id="112248"/>
    <lineage>
        <taxon>Bacteria</taxon>
        <taxon>Bacillati</taxon>
        <taxon>Bacillota</taxon>
        <taxon>Bacilli</taxon>
        <taxon>Bacillales</taxon>
        <taxon>Thermoactinomycetaceae</taxon>
        <taxon>Seinonella</taxon>
    </lineage>
</organism>
<gene>
    <name evidence="6" type="ORF">SAMN05444392_106173</name>
</gene>
<dbReference type="PANTHER" id="PTHR43335">
    <property type="entry name" value="ABC TRANSPORTER, ATP-BINDING PROTEIN"/>
    <property type="match status" value="1"/>
</dbReference>
<dbReference type="Gene3D" id="3.40.50.300">
    <property type="entry name" value="P-loop containing nucleotide triphosphate hydrolases"/>
    <property type="match status" value="1"/>
</dbReference>
<evidence type="ECO:0000313" key="6">
    <source>
        <dbReference type="EMBL" id="SHF03689.1"/>
    </source>
</evidence>
<dbReference type="EMBL" id="FQVL01000006">
    <property type="protein sequence ID" value="SHF03689.1"/>
    <property type="molecule type" value="Genomic_DNA"/>
</dbReference>
<dbReference type="InterPro" id="IPR003593">
    <property type="entry name" value="AAA+_ATPase"/>
</dbReference>
<evidence type="ECO:0000256" key="3">
    <source>
        <dbReference type="ARBA" id="ARBA00022741"/>
    </source>
</evidence>
<comment type="similarity">
    <text evidence="1">Belongs to the ABC transporter superfamily.</text>
</comment>
<dbReference type="Pfam" id="PF00005">
    <property type="entry name" value="ABC_tran"/>
    <property type="match status" value="1"/>
</dbReference>
<evidence type="ECO:0000256" key="4">
    <source>
        <dbReference type="ARBA" id="ARBA00022840"/>
    </source>
</evidence>
<reference evidence="6 7" key="1">
    <citation type="submission" date="2016-11" db="EMBL/GenBank/DDBJ databases">
        <authorList>
            <person name="Jaros S."/>
            <person name="Januszkiewicz K."/>
            <person name="Wedrychowicz H."/>
        </authorList>
    </citation>
    <scope>NUCLEOTIDE SEQUENCE [LARGE SCALE GENOMIC DNA]</scope>
    <source>
        <strain evidence="6 7">DSM 44666</strain>
    </source>
</reference>
<dbReference type="PANTHER" id="PTHR43335:SF8">
    <property type="entry name" value="ABC TRANSPORTER, ATP-BINDING PROTEIN"/>
    <property type="match status" value="1"/>
</dbReference>
<dbReference type="RefSeq" id="WP_073154993.1">
    <property type="nucleotide sequence ID" value="NZ_FQVL01000006.1"/>
</dbReference>
<dbReference type="GO" id="GO:0016887">
    <property type="term" value="F:ATP hydrolysis activity"/>
    <property type="evidence" value="ECO:0007669"/>
    <property type="project" value="InterPro"/>
</dbReference>
<dbReference type="SMART" id="SM00382">
    <property type="entry name" value="AAA"/>
    <property type="match status" value="1"/>
</dbReference>
<dbReference type="AlphaFoldDB" id="A0A1M4YD98"/>
<accession>A0A1M4YD98</accession>
<dbReference type="SUPFAM" id="SSF52540">
    <property type="entry name" value="P-loop containing nucleoside triphosphate hydrolases"/>
    <property type="match status" value="1"/>
</dbReference>
<dbReference type="InterPro" id="IPR003439">
    <property type="entry name" value="ABC_transporter-like_ATP-bd"/>
</dbReference>
<dbReference type="OrthoDB" id="9804819at2"/>
<dbReference type="STRING" id="112248.SAMN05444392_106173"/>
<evidence type="ECO:0000313" key="7">
    <source>
        <dbReference type="Proteomes" id="UP000184476"/>
    </source>
</evidence>
<protein>
    <submittedName>
        <fullName evidence="6">Bacitracin transport system ATP-binding protein</fullName>
    </submittedName>
</protein>
<dbReference type="PROSITE" id="PS50893">
    <property type="entry name" value="ABC_TRANSPORTER_2"/>
    <property type="match status" value="1"/>
</dbReference>
<feature type="domain" description="ABC transporter" evidence="5">
    <location>
        <begin position="6"/>
        <end position="234"/>
    </location>
</feature>
<evidence type="ECO:0000256" key="2">
    <source>
        <dbReference type="ARBA" id="ARBA00022448"/>
    </source>
</evidence>
<sequence length="307" mass="34696">MENWVLKTSNLTRQFGTKKVVDSIDIHVPKGQIYGLLGRNGAGKSTTLRMIMGMVRPTSGKVYLFGQECKRMAKELYLRVGSLIETPGFYHNLTGNENLNILARLRGVHRSDAVAYALSKVGLDQEPKKVFSEYSLGMKQRLGIAAAILHEPELLILDEPINGLDPIGIQEMRKFLLELCKEKQVTILISSHILSEIELLVDRVGLIHKGKLLDEVALDELRKRNRRYLVFQVSNMKKAALVIEKHFYTTDYEILEQGEIRLFSKIEQAEALNRVLVKNGVDVSRITMNEETLEDYFVKQIGGGVIG</sequence>
<dbReference type="PROSITE" id="PS00211">
    <property type="entry name" value="ABC_TRANSPORTER_1"/>
    <property type="match status" value="1"/>
</dbReference>
<proteinExistence type="inferred from homology"/>
<keyword evidence="2" id="KW-0813">Transport</keyword>
<evidence type="ECO:0000256" key="1">
    <source>
        <dbReference type="ARBA" id="ARBA00005417"/>
    </source>
</evidence>
<dbReference type="Proteomes" id="UP000184476">
    <property type="component" value="Unassembled WGS sequence"/>
</dbReference>
<keyword evidence="7" id="KW-1185">Reference proteome</keyword>
<name>A0A1M4YD98_9BACL</name>
<dbReference type="InterPro" id="IPR027417">
    <property type="entry name" value="P-loop_NTPase"/>
</dbReference>
<keyword evidence="3" id="KW-0547">Nucleotide-binding</keyword>
<evidence type="ECO:0000259" key="5">
    <source>
        <dbReference type="PROSITE" id="PS50893"/>
    </source>
</evidence>
<dbReference type="InterPro" id="IPR017871">
    <property type="entry name" value="ABC_transporter-like_CS"/>
</dbReference>
<keyword evidence="4 6" id="KW-0067">ATP-binding</keyword>
<dbReference type="GO" id="GO:0005524">
    <property type="term" value="F:ATP binding"/>
    <property type="evidence" value="ECO:0007669"/>
    <property type="project" value="UniProtKB-KW"/>
</dbReference>